<reference evidence="3" key="1">
    <citation type="submission" date="2021-06" db="EMBL/GenBank/DDBJ databases">
        <title>Comparative genomics, transcriptomics and evolutionary studies reveal genomic signatures of adaptation to plant cell wall in hemibiotrophic fungi.</title>
        <authorList>
            <consortium name="DOE Joint Genome Institute"/>
            <person name="Baroncelli R."/>
            <person name="Diaz J.F."/>
            <person name="Benocci T."/>
            <person name="Peng M."/>
            <person name="Battaglia E."/>
            <person name="Haridas S."/>
            <person name="Andreopoulos W."/>
            <person name="Labutti K."/>
            <person name="Pangilinan J."/>
            <person name="Floch G.L."/>
            <person name="Makela M.R."/>
            <person name="Henrissat B."/>
            <person name="Grigoriev I.V."/>
            <person name="Crouch J.A."/>
            <person name="De Vries R.P."/>
            <person name="Sukno S.A."/>
            <person name="Thon M.R."/>
        </authorList>
    </citation>
    <scope>NUCLEOTIDE SEQUENCE</scope>
    <source>
        <strain evidence="3">CBS 193.32</strain>
    </source>
</reference>
<organism evidence="3 4">
    <name type="scientific">Colletotrichum godetiae</name>
    <dbReference type="NCBI Taxonomy" id="1209918"/>
    <lineage>
        <taxon>Eukaryota</taxon>
        <taxon>Fungi</taxon>
        <taxon>Dikarya</taxon>
        <taxon>Ascomycota</taxon>
        <taxon>Pezizomycotina</taxon>
        <taxon>Sordariomycetes</taxon>
        <taxon>Hypocreomycetidae</taxon>
        <taxon>Glomerellales</taxon>
        <taxon>Glomerellaceae</taxon>
        <taxon>Colletotrichum</taxon>
        <taxon>Colletotrichum acutatum species complex</taxon>
    </lineage>
</organism>
<evidence type="ECO:0000256" key="1">
    <source>
        <dbReference type="SAM" id="Coils"/>
    </source>
</evidence>
<evidence type="ECO:0000313" key="3">
    <source>
        <dbReference type="EMBL" id="KAK1672286.1"/>
    </source>
</evidence>
<evidence type="ECO:0000256" key="2">
    <source>
        <dbReference type="SAM" id="MobiDB-lite"/>
    </source>
</evidence>
<keyword evidence="1" id="KW-0175">Coiled coil</keyword>
<feature type="compositionally biased region" description="Gly residues" evidence="2">
    <location>
        <begin position="170"/>
        <end position="183"/>
    </location>
</feature>
<dbReference type="EMBL" id="JAHMHR010000039">
    <property type="protein sequence ID" value="KAK1672286.1"/>
    <property type="molecule type" value="Genomic_DNA"/>
</dbReference>
<sequence length="335" mass="37852">MAQARMPELADMVRRQYHRFPSDTWEATRLALENPEPHRLFEHIETLISTRKIDAILQNNADFRGLMASLYGQRYEWLRDVDLGAARWGLRQEEGVEDLVAQAKTAEENRQKSEDQKRDLMLRKIVEGGGDLDRWLKVLGFEGVSFSRAEIEAVAAKMRTESGSVEGEGRPGYGVGEGREGIGGPNPTACLDGPEGTYGPSTFEGQSSLLTEEEPVQPEMVPRAPTEGGEAPRNPFTTEWRARDNPGDWKWPQVFDPYFTSNQFIRRSKNYKRPARSLPVDDKDEEEEEKEDDEDASAQEGEEENSEGEVMTPILEAKALKVMRKRVTARIQGHG</sequence>
<feature type="compositionally biased region" description="Basic residues" evidence="2">
    <location>
        <begin position="266"/>
        <end position="275"/>
    </location>
</feature>
<dbReference type="AlphaFoldDB" id="A0AAJ0AIE4"/>
<feature type="region of interest" description="Disordered" evidence="2">
    <location>
        <begin position="212"/>
        <end position="252"/>
    </location>
</feature>
<feature type="region of interest" description="Disordered" evidence="2">
    <location>
        <begin position="162"/>
        <end position="183"/>
    </location>
</feature>
<protein>
    <submittedName>
        <fullName evidence="3">Uncharacterized protein</fullName>
    </submittedName>
</protein>
<feature type="region of interest" description="Disordered" evidence="2">
    <location>
        <begin position="266"/>
        <end position="314"/>
    </location>
</feature>
<evidence type="ECO:0000313" key="4">
    <source>
        <dbReference type="Proteomes" id="UP001224890"/>
    </source>
</evidence>
<dbReference type="RefSeq" id="XP_060426289.1">
    <property type="nucleotide sequence ID" value="XM_060580625.1"/>
</dbReference>
<dbReference type="Proteomes" id="UP001224890">
    <property type="component" value="Unassembled WGS sequence"/>
</dbReference>
<feature type="coiled-coil region" evidence="1">
    <location>
        <begin position="96"/>
        <end position="123"/>
    </location>
</feature>
<name>A0AAJ0AIE4_9PEZI</name>
<gene>
    <name evidence="3" type="ORF">BDP55DRAFT_750696</name>
</gene>
<comment type="caution">
    <text evidence="3">The sequence shown here is derived from an EMBL/GenBank/DDBJ whole genome shotgun (WGS) entry which is preliminary data.</text>
</comment>
<accession>A0AAJ0AIE4</accession>
<proteinExistence type="predicted"/>
<dbReference type="GeneID" id="85465151"/>
<feature type="compositionally biased region" description="Acidic residues" evidence="2">
    <location>
        <begin position="282"/>
        <end position="307"/>
    </location>
</feature>
<keyword evidence="4" id="KW-1185">Reference proteome</keyword>